<name>A0A4Z2B1H5_9TELE</name>
<keyword evidence="2" id="KW-0472">Membrane</keyword>
<evidence type="ECO:0000256" key="1">
    <source>
        <dbReference type="SAM" id="MobiDB-lite"/>
    </source>
</evidence>
<proteinExistence type="predicted"/>
<feature type="region of interest" description="Disordered" evidence="1">
    <location>
        <begin position="244"/>
        <end position="296"/>
    </location>
</feature>
<evidence type="ECO:0000313" key="4">
    <source>
        <dbReference type="Proteomes" id="UP000516260"/>
    </source>
</evidence>
<protein>
    <submittedName>
        <fullName evidence="3">Uncharacterized protein</fullName>
    </submittedName>
</protein>
<keyword evidence="4" id="KW-1185">Reference proteome</keyword>
<feature type="transmembrane region" description="Helical" evidence="2">
    <location>
        <begin position="144"/>
        <end position="164"/>
    </location>
</feature>
<organism evidence="3 4">
    <name type="scientific">Takifugu bimaculatus</name>
    <dbReference type="NCBI Taxonomy" id="433685"/>
    <lineage>
        <taxon>Eukaryota</taxon>
        <taxon>Metazoa</taxon>
        <taxon>Chordata</taxon>
        <taxon>Craniata</taxon>
        <taxon>Vertebrata</taxon>
        <taxon>Euteleostomi</taxon>
        <taxon>Actinopterygii</taxon>
        <taxon>Neopterygii</taxon>
        <taxon>Teleostei</taxon>
        <taxon>Neoteleostei</taxon>
        <taxon>Acanthomorphata</taxon>
        <taxon>Eupercaria</taxon>
        <taxon>Tetraodontiformes</taxon>
        <taxon>Tetradontoidea</taxon>
        <taxon>Tetraodontidae</taxon>
        <taxon>Takifugu</taxon>
    </lineage>
</organism>
<evidence type="ECO:0000313" key="3">
    <source>
        <dbReference type="EMBL" id="TNM85825.1"/>
    </source>
</evidence>
<dbReference type="EMBL" id="SWLE01000021">
    <property type="protein sequence ID" value="TNM85825.1"/>
    <property type="molecule type" value="Genomic_DNA"/>
</dbReference>
<accession>A0A4Z2B1H5</accession>
<comment type="caution">
    <text evidence="3">The sequence shown here is derived from an EMBL/GenBank/DDBJ whole genome shotgun (WGS) entry which is preliminary data.</text>
</comment>
<dbReference type="Proteomes" id="UP000516260">
    <property type="component" value="Chromosome 8"/>
</dbReference>
<feature type="transmembrane region" description="Helical" evidence="2">
    <location>
        <begin position="21"/>
        <end position="46"/>
    </location>
</feature>
<gene>
    <name evidence="3" type="ORF">fugu_008096</name>
</gene>
<feature type="compositionally biased region" description="Low complexity" evidence="1">
    <location>
        <begin position="92"/>
        <end position="106"/>
    </location>
</feature>
<feature type="region of interest" description="Disordered" evidence="1">
    <location>
        <begin position="69"/>
        <end position="134"/>
    </location>
</feature>
<feature type="non-terminal residue" evidence="3">
    <location>
        <position position="1"/>
    </location>
</feature>
<keyword evidence="2" id="KW-1133">Transmembrane helix</keyword>
<dbReference type="AlphaFoldDB" id="A0A4Z2B1H5"/>
<reference evidence="3 4" key="1">
    <citation type="submission" date="2019-04" db="EMBL/GenBank/DDBJ databases">
        <title>The sequence and de novo assembly of Takifugu bimaculatus genome using PacBio and Hi-C technologies.</title>
        <authorList>
            <person name="Xu P."/>
            <person name="Liu B."/>
            <person name="Zhou Z."/>
        </authorList>
    </citation>
    <scope>NUCLEOTIDE SEQUENCE [LARGE SCALE GENOMIC DNA]</scope>
    <source>
        <strain evidence="3">TB-2018</strain>
        <tissue evidence="3">Muscle</tissue>
    </source>
</reference>
<evidence type="ECO:0000256" key="2">
    <source>
        <dbReference type="SAM" id="Phobius"/>
    </source>
</evidence>
<feature type="compositionally biased region" description="Low complexity" evidence="1">
    <location>
        <begin position="247"/>
        <end position="261"/>
    </location>
</feature>
<feature type="compositionally biased region" description="Polar residues" evidence="1">
    <location>
        <begin position="69"/>
        <end position="91"/>
    </location>
</feature>
<sequence>QPDESRKRKHLQRRIFLTPHTVRGTIMLSAGPSFIILGVVVAWATADNSTVLLLNSSMSVNVTVTPFPSNANGTFTTSNGNRSSTTAQGNGTSVSTTVQPTSTFTPSHPPATTTSNGGNRGRAKTKAPKVTAQPVSELDDTTGIIILVVIIIIALVFGLACYFARKRGRLIQDQSIFQNTLILSVPSSYSVDFNSRGDDANIPLSTVEPELTADAVTQNGLKTFENADFSNKEADVEPMVELEAEAEGAAADPSAESAAPDTAKDEPKAGVVERTPSVPAEMSVDEKTDDEGINSNKTSVESLREANENNSNNDGPRWQRGCEVPACTCTSAWKHRRAEACGIHAVHRSR</sequence>
<keyword evidence="2" id="KW-0812">Transmembrane</keyword>